<evidence type="ECO:0000256" key="6">
    <source>
        <dbReference type="SAM" id="Phobius"/>
    </source>
</evidence>
<evidence type="ECO:0000313" key="8">
    <source>
        <dbReference type="Proteomes" id="UP001224122"/>
    </source>
</evidence>
<dbReference type="InterPro" id="IPR036259">
    <property type="entry name" value="MFS_trans_sf"/>
</dbReference>
<proteinExistence type="predicted"/>
<feature type="transmembrane region" description="Helical" evidence="6">
    <location>
        <begin position="134"/>
        <end position="156"/>
    </location>
</feature>
<feature type="transmembrane region" description="Helical" evidence="6">
    <location>
        <begin position="168"/>
        <end position="191"/>
    </location>
</feature>
<sequence length="231" mass="26050">MLKWERQISAIKKERKLSMLKELQNWVIDLKEIKAYLSTRPILFIIFVLFLVQTFAASSQNVGIPILASTLNPKETTLLQGLIWGSWACGNVLTTFVLPKLPFLKNRMEHLYFYLSFFLSLSFILLLSTTSYPVIFPVGFVTGVLDGVVGILNSSIFQKSENRIRGRVFGVSTLVNRLGFTVGFIFTPLLIKVFPLNLMVLIMHGTVLFTVFLSLGTIYLSTSLKKQLASC</sequence>
<keyword evidence="2" id="KW-1003">Cell membrane</keyword>
<dbReference type="PANTHER" id="PTHR23513:SF11">
    <property type="entry name" value="STAPHYLOFERRIN A TRANSPORTER"/>
    <property type="match status" value="1"/>
</dbReference>
<evidence type="ECO:0000256" key="2">
    <source>
        <dbReference type="ARBA" id="ARBA00022475"/>
    </source>
</evidence>
<feature type="transmembrane region" description="Helical" evidence="6">
    <location>
        <begin position="197"/>
        <end position="220"/>
    </location>
</feature>
<feature type="transmembrane region" description="Helical" evidence="6">
    <location>
        <begin position="111"/>
        <end position="128"/>
    </location>
</feature>
<keyword evidence="4 6" id="KW-1133">Transmembrane helix</keyword>
<comment type="subcellular location">
    <subcellularLocation>
        <location evidence="1">Cell membrane</location>
        <topology evidence="1">Multi-pass membrane protein</topology>
    </subcellularLocation>
</comment>
<accession>A0ABT9XVT1</accession>
<feature type="transmembrane region" description="Helical" evidence="6">
    <location>
        <begin position="41"/>
        <end position="58"/>
    </location>
</feature>
<dbReference type="Proteomes" id="UP001224122">
    <property type="component" value="Unassembled WGS sequence"/>
</dbReference>
<dbReference type="EMBL" id="JAUSTW010000004">
    <property type="protein sequence ID" value="MDQ0199601.1"/>
    <property type="molecule type" value="Genomic_DNA"/>
</dbReference>
<dbReference type="Gene3D" id="1.20.1250.20">
    <property type="entry name" value="MFS general substrate transporter like domains"/>
    <property type="match status" value="1"/>
</dbReference>
<keyword evidence="3 6" id="KW-0812">Transmembrane</keyword>
<evidence type="ECO:0000256" key="3">
    <source>
        <dbReference type="ARBA" id="ARBA00022692"/>
    </source>
</evidence>
<dbReference type="PANTHER" id="PTHR23513">
    <property type="entry name" value="INTEGRAL MEMBRANE EFFLUX PROTEIN-RELATED"/>
    <property type="match status" value="1"/>
</dbReference>
<feature type="transmembrane region" description="Helical" evidence="6">
    <location>
        <begin position="78"/>
        <end position="99"/>
    </location>
</feature>
<dbReference type="SUPFAM" id="SSF103473">
    <property type="entry name" value="MFS general substrate transporter"/>
    <property type="match status" value="1"/>
</dbReference>
<comment type="caution">
    <text evidence="7">The sequence shown here is derived from an EMBL/GenBank/DDBJ whole genome shotgun (WGS) entry which is preliminary data.</text>
</comment>
<evidence type="ECO:0000313" key="7">
    <source>
        <dbReference type="EMBL" id="MDQ0199601.1"/>
    </source>
</evidence>
<name>A0ABT9XVT1_9BACI</name>
<keyword evidence="8" id="KW-1185">Reference proteome</keyword>
<protein>
    <submittedName>
        <fullName evidence="7">MFS family permease</fullName>
    </submittedName>
</protein>
<evidence type="ECO:0000256" key="5">
    <source>
        <dbReference type="ARBA" id="ARBA00023136"/>
    </source>
</evidence>
<reference evidence="7 8" key="1">
    <citation type="submission" date="2023-07" db="EMBL/GenBank/DDBJ databases">
        <title>Genomic Encyclopedia of Type Strains, Phase IV (KMG-IV): sequencing the most valuable type-strain genomes for metagenomic binning, comparative biology and taxonomic classification.</title>
        <authorList>
            <person name="Goeker M."/>
        </authorList>
    </citation>
    <scope>NUCLEOTIDE SEQUENCE [LARGE SCALE GENOMIC DNA]</scope>
    <source>
        <strain evidence="7 8">DSM 27594</strain>
    </source>
</reference>
<gene>
    <name evidence="7" type="ORF">J2S10_002783</name>
</gene>
<evidence type="ECO:0000256" key="4">
    <source>
        <dbReference type="ARBA" id="ARBA00022989"/>
    </source>
</evidence>
<organism evidence="7 8">
    <name type="scientific">Neobacillus ginsengisoli</name>
    <dbReference type="NCBI Taxonomy" id="904295"/>
    <lineage>
        <taxon>Bacteria</taxon>
        <taxon>Bacillati</taxon>
        <taxon>Bacillota</taxon>
        <taxon>Bacilli</taxon>
        <taxon>Bacillales</taxon>
        <taxon>Bacillaceae</taxon>
        <taxon>Neobacillus</taxon>
    </lineage>
</organism>
<keyword evidence="5 6" id="KW-0472">Membrane</keyword>
<evidence type="ECO:0000256" key="1">
    <source>
        <dbReference type="ARBA" id="ARBA00004651"/>
    </source>
</evidence>